<name>A0A6I6GXH9_9BACT</name>
<dbReference type="AlphaFoldDB" id="A0A6I6GXH9"/>
<keyword evidence="2" id="KW-1185">Reference proteome</keyword>
<dbReference type="Proteomes" id="UP000426027">
    <property type="component" value="Chromosome"/>
</dbReference>
<dbReference type="EMBL" id="CP046566">
    <property type="protein sequence ID" value="QGW27301.1"/>
    <property type="molecule type" value="Genomic_DNA"/>
</dbReference>
<dbReference type="KEGG" id="fls:GLV81_03520"/>
<organism evidence="1 2">
    <name type="scientific">Phnomibacter ginsenosidimutans</name>
    <dbReference type="NCBI Taxonomy" id="2676868"/>
    <lineage>
        <taxon>Bacteria</taxon>
        <taxon>Pseudomonadati</taxon>
        <taxon>Bacteroidota</taxon>
        <taxon>Chitinophagia</taxon>
        <taxon>Chitinophagales</taxon>
        <taxon>Chitinophagaceae</taxon>
        <taxon>Phnomibacter</taxon>
    </lineage>
</organism>
<reference evidence="1 2" key="1">
    <citation type="submission" date="2019-11" db="EMBL/GenBank/DDBJ databases">
        <authorList>
            <person name="Im W.T."/>
        </authorList>
    </citation>
    <scope>NUCLEOTIDE SEQUENCE [LARGE SCALE GENOMIC DNA]</scope>
    <source>
        <strain evidence="1 2">SB-02</strain>
    </source>
</reference>
<accession>A0A6I6GXH9</accession>
<evidence type="ECO:0000313" key="2">
    <source>
        <dbReference type="Proteomes" id="UP000426027"/>
    </source>
</evidence>
<evidence type="ECO:0000313" key="1">
    <source>
        <dbReference type="EMBL" id="QGW27301.1"/>
    </source>
</evidence>
<proteinExistence type="predicted"/>
<sequence length="52" mass="5786">MPDTKSLSGLRKLTIANTAGHSKRTVSDKADKWTGKTRSSTWDAFVSELEFE</sequence>
<gene>
    <name evidence="1" type="ORF">GLV81_03520</name>
</gene>
<dbReference type="RefSeq" id="WP_157476931.1">
    <property type="nucleotide sequence ID" value="NZ_CP046566.1"/>
</dbReference>
<protein>
    <submittedName>
        <fullName evidence="1">Uncharacterized protein</fullName>
    </submittedName>
</protein>